<keyword evidence="1" id="KW-0812">Transmembrane</keyword>
<sequence length="105" mass="11166">VSDLCLGSAVVPDLGSVWVHVLVLVSGLGPWALVPGQVSLYLILGPNSPAWVLGLGPKFRFLGWVLLWIEVWVSVSAISFGSEFSLGLLSVDALFLVLDPASTYD</sequence>
<dbReference type="Proteomes" id="UP000596661">
    <property type="component" value="Chromosome 5"/>
</dbReference>
<evidence type="ECO:0000256" key="1">
    <source>
        <dbReference type="SAM" id="Phobius"/>
    </source>
</evidence>
<keyword evidence="1" id="KW-0472">Membrane</keyword>
<keyword evidence="3" id="KW-1185">Reference proteome</keyword>
<evidence type="ECO:0000313" key="2">
    <source>
        <dbReference type="EnsemblPlants" id="cds.evm.model.05.1301"/>
    </source>
</evidence>
<evidence type="ECO:0000313" key="3">
    <source>
        <dbReference type="Proteomes" id="UP000596661"/>
    </source>
</evidence>
<proteinExistence type="predicted"/>
<accession>A0A803PKS9</accession>
<feature type="transmembrane region" description="Helical" evidence="1">
    <location>
        <begin position="17"/>
        <end position="44"/>
    </location>
</feature>
<reference evidence="2" key="2">
    <citation type="submission" date="2021-03" db="UniProtKB">
        <authorList>
            <consortium name="EnsemblPlants"/>
        </authorList>
    </citation>
    <scope>IDENTIFICATION</scope>
</reference>
<dbReference type="Gramene" id="evm.model.05.1301">
    <property type="protein sequence ID" value="cds.evm.model.05.1301"/>
    <property type="gene ID" value="evm.TU.05.1301"/>
</dbReference>
<dbReference type="EMBL" id="UZAU01000521">
    <property type="status" value="NOT_ANNOTATED_CDS"/>
    <property type="molecule type" value="Genomic_DNA"/>
</dbReference>
<keyword evidence="1" id="KW-1133">Transmembrane helix</keyword>
<dbReference type="AlphaFoldDB" id="A0A803PKS9"/>
<protein>
    <submittedName>
        <fullName evidence="2">Uncharacterized protein</fullName>
    </submittedName>
</protein>
<organism evidence="2 3">
    <name type="scientific">Cannabis sativa</name>
    <name type="common">Hemp</name>
    <name type="synonym">Marijuana</name>
    <dbReference type="NCBI Taxonomy" id="3483"/>
    <lineage>
        <taxon>Eukaryota</taxon>
        <taxon>Viridiplantae</taxon>
        <taxon>Streptophyta</taxon>
        <taxon>Embryophyta</taxon>
        <taxon>Tracheophyta</taxon>
        <taxon>Spermatophyta</taxon>
        <taxon>Magnoliopsida</taxon>
        <taxon>eudicotyledons</taxon>
        <taxon>Gunneridae</taxon>
        <taxon>Pentapetalae</taxon>
        <taxon>rosids</taxon>
        <taxon>fabids</taxon>
        <taxon>Rosales</taxon>
        <taxon>Cannabaceae</taxon>
        <taxon>Cannabis</taxon>
    </lineage>
</organism>
<dbReference type="EnsemblPlants" id="evm.model.05.1301">
    <property type="protein sequence ID" value="cds.evm.model.05.1301"/>
    <property type="gene ID" value="evm.TU.05.1301"/>
</dbReference>
<reference evidence="2" key="1">
    <citation type="submission" date="2018-11" db="EMBL/GenBank/DDBJ databases">
        <authorList>
            <person name="Grassa J C."/>
        </authorList>
    </citation>
    <scope>NUCLEOTIDE SEQUENCE [LARGE SCALE GENOMIC DNA]</scope>
</reference>
<name>A0A803PKS9_CANSA</name>
<feature type="transmembrane region" description="Helical" evidence="1">
    <location>
        <begin position="65"/>
        <end position="98"/>
    </location>
</feature>